<dbReference type="InterPro" id="IPR033121">
    <property type="entry name" value="PEPTIDASE_A1"/>
</dbReference>
<evidence type="ECO:0000313" key="5">
    <source>
        <dbReference type="Proteomes" id="UP001219525"/>
    </source>
</evidence>
<dbReference type="Gene3D" id="2.40.70.10">
    <property type="entry name" value="Acid Proteases"/>
    <property type="match status" value="2"/>
</dbReference>
<evidence type="ECO:0000256" key="1">
    <source>
        <dbReference type="ARBA" id="ARBA00007447"/>
    </source>
</evidence>
<accession>A0AAD6UYW3</accession>
<comment type="caution">
    <text evidence="4">The sequence shown here is derived from an EMBL/GenBank/DDBJ whole genome shotgun (WGS) entry which is preliminary data.</text>
</comment>
<dbReference type="AlphaFoldDB" id="A0AAD6UYW3"/>
<dbReference type="PROSITE" id="PS51767">
    <property type="entry name" value="PEPTIDASE_A1"/>
    <property type="match status" value="1"/>
</dbReference>
<dbReference type="CDD" id="cd05471">
    <property type="entry name" value="pepsin_like"/>
    <property type="match status" value="1"/>
</dbReference>
<name>A0AAD6UYW3_9AGAR</name>
<dbReference type="EMBL" id="JARJCW010000075">
    <property type="protein sequence ID" value="KAJ7198016.1"/>
    <property type="molecule type" value="Genomic_DNA"/>
</dbReference>
<dbReference type="PANTHER" id="PTHR47966:SF51">
    <property type="entry name" value="BETA-SITE APP-CLEAVING ENZYME, ISOFORM A-RELATED"/>
    <property type="match status" value="1"/>
</dbReference>
<evidence type="ECO:0000256" key="2">
    <source>
        <dbReference type="SAM" id="SignalP"/>
    </source>
</evidence>
<feature type="chain" id="PRO_5042096068" evidence="2">
    <location>
        <begin position="21"/>
        <end position="400"/>
    </location>
</feature>
<comment type="similarity">
    <text evidence="1">Belongs to the peptidase A1 family.</text>
</comment>
<reference evidence="4" key="1">
    <citation type="submission" date="2023-03" db="EMBL/GenBank/DDBJ databases">
        <title>Massive genome expansion in bonnet fungi (Mycena s.s.) driven by repeated elements and novel gene families across ecological guilds.</title>
        <authorList>
            <consortium name="Lawrence Berkeley National Laboratory"/>
            <person name="Harder C.B."/>
            <person name="Miyauchi S."/>
            <person name="Viragh M."/>
            <person name="Kuo A."/>
            <person name="Thoen E."/>
            <person name="Andreopoulos B."/>
            <person name="Lu D."/>
            <person name="Skrede I."/>
            <person name="Drula E."/>
            <person name="Henrissat B."/>
            <person name="Morin E."/>
            <person name="Kohler A."/>
            <person name="Barry K."/>
            <person name="LaButti K."/>
            <person name="Morin E."/>
            <person name="Salamov A."/>
            <person name="Lipzen A."/>
            <person name="Mereny Z."/>
            <person name="Hegedus B."/>
            <person name="Baldrian P."/>
            <person name="Stursova M."/>
            <person name="Weitz H."/>
            <person name="Taylor A."/>
            <person name="Grigoriev I.V."/>
            <person name="Nagy L.G."/>
            <person name="Martin F."/>
            <person name="Kauserud H."/>
        </authorList>
    </citation>
    <scope>NUCLEOTIDE SEQUENCE</scope>
    <source>
        <strain evidence="4">9144</strain>
    </source>
</reference>
<keyword evidence="2" id="KW-0732">Signal</keyword>
<dbReference type="InterPro" id="IPR034164">
    <property type="entry name" value="Pepsin-like_dom"/>
</dbReference>
<feature type="domain" description="Peptidase A1" evidence="3">
    <location>
        <begin position="1"/>
        <end position="334"/>
    </location>
</feature>
<feature type="non-terminal residue" evidence="4">
    <location>
        <position position="1"/>
    </location>
</feature>
<evidence type="ECO:0000313" key="4">
    <source>
        <dbReference type="EMBL" id="KAJ7198016.1"/>
    </source>
</evidence>
<dbReference type="Pfam" id="PF00026">
    <property type="entry name" value="Asp"/>
    <property type="match status" value="1"/>
</dbReference>
<dbReference type="GO" id="GO:0006508">
    <property type="term" value="P:proteolysis"/>
    <property type="evidence" value="ECO:0007669"/>
    <property type="project" value="InterPro"/>
</dbReference>
<dbReference type="PANTHER" id="PTHR47966">
    <property type="entry name" value="BETA-SITE APP-CLEAVING ENZYME, ISOFORM A-RELATED"/>
    <property type="match status" value="1"/>
</dbReference>
<evidence type="ECO:0000259" key="3">
    <source>
        <dbReference type="PROSITE" id="PS51767"/>
    </source>
</evidence>
<protein>
    <submittedName>
        <fullName evidence="4">Aspartic peptidase domain-containing protein</fullName>
    </submittedName>
</protein>
<keyword evidence="5" id="KW-1185">Reference proteome</keyword>
<dbReference type="InterPro" id="IPR021109">
    <property type="entry name" value="Peptidase_aspartic_dom_sf"/>
</dbReference>
<organism evidence="4 5">
    <name type="scientific">Mycena pura</name>
    <dbReference type="NCBI Taxonomy" id="153505"/>
    <lineage>
        <taxon>Eukaryota</taxon>
        <taxon>Fungi</taxon>
        <taxon>Dikarya</taxon>
        <taxon>Basidiomycota</taxon>
        <taxon>Agaricomycotina</taxon>
        <taxon>Agaricomycetes</taxon>
        <taxon>Agaricomycetidae</taxon>
        <taxon>Agaricales</taxon>
        <taxon>Marasmiineae</taxon>
        <taxon>Mycenaceae</taxon>
        <taxon>Mycena</taxon>
    </lineage>
</organism>
<gene>
    <name evidence="4" type="ORF">GGX14DRAFT_374617</name>
</gene>
<feature type="signal peptide" evidence="2">
    <location>
        <begin position="1"/>
        <end position="20"/>
    </location>
</feature>
<dbReference type="SUPFAM" id="SSF50630">
    <property type="entry name" value="Acid proteases"/>
    <property type="match status" value="1"/>
</dbReference>
<sequence>TLTLACSLQAFNMALQMAAGDIYVAGQGCEPCPSGIAVYAPDSGAGASATLVDSGTGVYPGVRLSGQVWTDTVSMGPYQLENFTLCDAFGSLPPGPIFPAPISGLMGLGPRAVLRTTATVQPITPEVFWQDIFAQSASDAQFGLWIEPLNASNPIGGGRLTLGGVDTTLYSGDVEFLDASPGPSGTNGAWMMNLSSIVIAGTKLTPTNRSVTFAVESKIITGPASDVAAFWAKVPGARASGVSDLYGAEFYSYPCANTVKATVSFGGQAWALTPSLINAGAAPGDKQCFGALLGCPCGAFVTAPCSCSSWEFGTPFLGSVYSVFRQTPFSIGFANLSVRAGGTGECSQRIRILARELTTGQLRLRESLRRPRVPKRGLHRRPPLRPAHRHRRLEPILSHL</sequence>
<dbReference type="Proteomes" id="UP001219525">
    <property type="component" value="Unassembled WGS sequence"/>
</dbReference>
<proteinExistence type="inferred from homology"/>
<dbReference type="GO" id="GO:0004190">
    <property type="term" value="F:aspartic-type endopeptidase activity"/>
    <property type="evidence" value="ECO:0007669"/>
    <property type="project" value="InterPro"/>
</dbReference>
<dbReference type="InterPro" id="IPR001461">
    <property type="entry name" value="Aspartic_peptidase_A1"/>
</dbReference>